<keyword evidence="3" id="KW-1185">Reference proteome</keyword>
<dbReference type="Proteomes" id="UP000250369">
    <property type="component" value="Unassembled WGS sequence"/>
</dbReference>
<organism evidence="2 3">
    <name type="scientific">Paenibacillus contaminans</name>
    <dbReference type="NCBI Taxonomy" id="450362"/>
    <lineage>
        <taxon>Bacteria</taxon>
        <taxon>Bacillati</taxon>
        <taxon>Bacillota</taxon>
        <taxon>Bacilli</taxon>
        <taxon>Bacillales</taxon>
        <taxon>Paenibacillaceae</taxon>
        <taxon>Paenibacillus</taxon>
    </lineage>
</organism>
<evidence type="ECO:0000313" key="2">
    <source>
        <dbReference type="EMBL" id="RAV12167.1"/>
    </source>
</evidence>
<comment type="caution">
    <text evidence="2">The sequence shown here is derived from an EMBL/GenBank/DDBJ whole genome shotgun (WGS) entry which is preliminary data.</text>
</comment>
<feature type="compositionally biased region" description="Basic and acidic residues" evidence="1">
    <location>
        <begin position="381"/>
        <end position="394"/>
    </location>
</feature>
<feature type="region of interest" description="Disordered" evidence="1">
    <location>
        <begin position="304"/>
        <end position="520"/>
    </location>
</feature>
<proteinExistence type="predicted"/>
<feature type="compositionally biased region" description="Basic and acidic residues" evidence="1">
    <location>
        <begin position="486"/>
        <end position="499"/>
    </location>
</feature>
<feature type="compositionally biased region" description="Polar residues" evidence="1">
    <location>
        <begin position="444"/>
        <end position="455"/>
    </location>
</feature>
<evidence type="ECO:0000313" key="3">
    <source>
        <dbReference type="Proteomes" id="UP000250369"/>
    </source>
</evidence>
<dbReference type="OrthoDB" id="2587776at2"/>
<feature type="compositionally biased region" description="Low complexity" evidence="1">
    <location>
        <begin position="320"/>
        <end position="338"/>
    </location>
</feature>
<dbReference type="InterPro" id="IPR021793">
    <property type="entry name" value="Oprl"/>
</dbReference>
<feature type="compositionally biased region" description="Polar residues" evidence="1">
    <location>
        <begin position="500"/>
        <end position="517"/>
    </location>
</feature>
<feature type="compositionally biased region" description="Basic and acidic residues" evidence="1">
    <location>
        <begin position="304"/>
        <end position="319"/>
    </location>
</feature>
<dbReference type="Gene3D" id="2.10.10.90">
    <property type="match status" value="1"/>
</dbReference>
<dbReference type="RefSeq" id="WP_113035716.1">
    <property type="nucleotide sequence ID" value="NZ_QMFB01000034.1"/>
</dbReference>
<dbReference type="AlphaFoldDB" id="A0A329M5C6"/>
<name>A0A329M5C6_9BACL</name>
<sequence length="646" mass="69923">MTAFDYLSSTITKYRAGTLEDPYVPISESKKIINNQAQLSEIPVKMSKVQAAGFIEVVELPEEGLLPDRYIVDYNEGIVQFHPSKEGQTVTFVYQGRGNHFVSAARVWVEHNNGEVTKTLSDVIRTISSFDHMGIYNPAVTYQKFNLVNFQSGTYMAIQMTIGNIPTNTTFWRKIAGFQWKGLFSSAVTYVAGDFVSDTSNQNIYTCISESSTNVPLTNSSNWGKVISIDTLVSNVNTAITNANNATSAANTAKDNANTAATNANNAASAANTAAGQANATNTNIKNAETLRVAAEEGRVNNEIARTEAEEERVSHESTRVAAETARANAETARSTAETARKNAEISRANAETARSSAETARASAETGRVNAESSRVTAENIREGNEASRKSAETSRSNAETGRATAENNRVNTENSRVTAENNRALVETTRVSDENARKTNEANRVSAESSRVNAESARVTAENNRAAAEGGRASAETARNTAENTREAQETGRKNQEVTRQTNEGTRQSQETARQTNTTNAINTLNTVTGNTKHLGQYNNATAYKPNNMVTYSGSTYMNIVACTNVAPTDPAKWVLAARKGEDGTGTGTLKEDQFILSPYEPHVDNPMFWYKELSSEELSTIGMIIANASTTEGDAPVYFAPSP</sequence>
<gene>
    <name evidence="2" type="ORF">DQG23_35185</name>
</gene>
<feature type="compositionally biased region" description="Low complexity" evidence="1">
    <location>
        <begin position="348"/>
        <end position="367"/>
    </location>
</feature>
<dbReference type="EMBL" id="QMFB01000034">
    <property type="protein sequence ID" value="RAV12167.1"/>
    <property type="molecule type" value="Genomic_DNA"/>
</dbReference>
<feature type="compositionally biased region" description="Polar residues" evidence="1">
    <location>
        <begin position="395"/>
        <end position="423"/>
    </location>
</feature>
<accession>A0A329M5C6</accession>
<dbReference type="Pfam" id="PF11839">
    <property type="entry name" value="Alanine_zipper"/>
    <property type="match status" value="1"/>
</dbReference>
<feature type="compositionally biased region" description="Low complexity" evidence="1">
    <location>
        <begin position="462"/>
        <end position="481"/>
    </location>
</feature>
<evidence type="ECO:0008006" key="4">
    <source>
        <dbReference type="Google" id="ProtNLM"/>
    </source>
</evidence>
<reference evidence="2 3" key="1">
    <citation type="journal article" date="2009" name="Int. J. Syst. Evol. Microbiol.">
        <title>Paenibacillus contaminans sp. nov., isolated from a contaminated laboratory plate.</title>
        <authorList>
            <person name="Chou J.H."/>
            <person name="Lee J.H."/>
            <person name="Lin M.C."/>
            <person name="Chang P.S."/>
            <person name="Arun A.B."/>
            <person name="Young C.C."/>
            <person name="Chen W.M."/>
        </authorList>
    </citation>
    <scope>NUCLEOTIDE SEQUENCE [LARGE SCALE GENOMIC DNA]</scope>
    <source>
        <strain evidence="2 3">CKOBP-6</strain>
    </source>
</reference>
<feature type="compositionally biased region" description="Basic and acidic residues" evidence="1">
    <location>
        <begin position="432"/>
        <end position="443"/>
    </location>
</feature>
<evidence type="ECO:0000256" key="1">
    <source>
        <dbReference type="SAM" id="MobiDB-lite"/>
    </source>
</evidence>
<protein>
    <recommendedName>
        <fullName evidence="4">Chitin-binding type-3 domain-containing protein</fullName>
    </recommendedName>
</protein>